<comment type="caution">
    <text evidence="1">The sequence shown here is derived from an EMBL/GenBank/DDBJ whole genome shotgun (WGS) entry which is preliminary data.</text>
</comment>
<organism evidence="1 2">
    <name type="scientific">Cryobacterium zhongshanensis</name>
    <dbReference type="NCBI Taxonomy" id="2928153"/>
    <lineage>
        <taxon>Bacteria</taxon>
        <taxon>Bacillati</taxon>
        <taxon>Actinomycetota</taxon>
        <taxon>Actinomycetes</taxon>
        <taxon>Micrococcales</taxon>
        <taxon>Microbacteriaceae</taxon>
        <taxon>Cryobacterium</taxon>
    </lineage>
</organism>
<dbReference type="EMBL" id="JALGAR010000002">
    <property type="protein sequence ID" value="MCI4658394.1"/>
    <property type="molecule type" value="Genomic_DNA"/>
</dbReference>
<keyword evidence="2" id="KW-1185">Reference proteome</keyword>
<evidence type="ECO:0000313" key="2">
    <source>
        <dbReference type="Proteomes" id="UP001165341"/>
    </source>
</evidence>
<protein>
    <recommendedName>
        <fullName evidence="3">Glycosyltransferase family 2 protein</fullName>
    </recommendedName>
</protein>
<name>A0AA41QVV0_9MICO</name>
<evidence type="ECO:0008006" key="3">
    <source>
        <dbReference type="Google" id="ProtNLM"/>
    </source>
</evidence>
<proteinExistence type="predicted"/>
<reference evidence="1" key="1">
    <citation type="submission" date="2022-03" db="EMBL/GenBank/DDBJ databases">
        <title>Cryobacterium sp. nov. strain ZS14-85, isolated from Antarctic soil.</title>
        <authorList>
            <person name="Li J."/>
            <person name="Niu G."/>
        </authorList>
    </citation>
    <scope>NUCLEOTIDE SEQUENCE</scope>
    <source>
        <strain evidence="1">ZS14-85</strain>
    </source>
</reference>
<gene>
    <name evidence="1" type="ORF">MQH31_11300</name>
</gene>
<dbReference type="Proteomes" id="UP001165341">
    <property type="component" value="Unassembled WGS sequence"/>
</dbReference>
<sequence length="250" mass="27770">MTTHGARIERAYIALESIARGGARPARLILWLDDEEIFRALPHSLRRLERRGLEVILDLNAYKVHTKYYPYVKSVDAHVMPLVTADDDVLYPREWLSALQAEHALFPNDVICFRAHRIPVVGNALGPYKTWTPCSDLHAGISNLGTSVSGQLFPAPLVNAIRDKGDAFRTLVPDADDLWLHVCTVEQNVATRQIGRQSLTFPYVPGSQAAGLYLQNVWNGGNDAAVMRIYSQVAIEAIREDALRAQSADG</sequence>
<dbReference type="RefSeq" id="WP_243012114.1">
    <property type="nucleotide sequence ID" value="NZ_JALGAR010000002.1"/>
</dbReference>
<evidence type="ECO:0000313" key="1">
    <source>
        <dbReference type="EMBL" id="MCI4658394.1"/>
    </source>
</evidence>
<dbReference type="AlphaFoldDB" id="A0AA41QVV0"/>
<accession>A0AA41QVV0</accession>